<dbReference type="InterPro" id="IPR004360">
    <property type="entry name" value="Glyas_Fos-R_dOase_dom"/>
</dbReference>
<dbReference type="Gene3D" id="3.10.180.10">
    <property type="entry name" value="2,3-Dihydroxybiphenyl 1,2-Dioxygenase, domain 1"/>
    <property type="match status" value="1"/>
</dbReference>
<sequence length="158" mass="17408">MHDANPTHWPQRVSLITLGMMDVDRAARFYTAMGWRAVETMPNMVVYDLLGQSIGLYDRAALARDMGLELSELGTGAMTLALNARSKAQVDQYFDAARQAGARVLKAPHDVFWGGYIAYIADPDGHVWELAFNPFSPLRADGAFRWAGFGPEEGDGGR</sequence>
<evidence type="ECO:0000313" key="3">
    <source>
        <dbReference type="Proteomes" id="UP000316030"/>
    </source>
</evidence>
<feature type="domain" description="VOC" evidence="1">
    <location>
        <begin position="12"/>
        <end position="133"/>
    </location>
</feature>
<organism evidence="2 3">
    <name type="scientific">Thalassovita litoralis</name>
    <dbReference type="NCBI Taxonomy" id="1010611"/>
    <lineage>
        <taxon>Bacteria</taxon>
        <taxon>Pseudomonadati</taxon>
        <taxon>Pseudomonadota</taxon>
        <taxon>Alphaproteobacteria</taxon>
        <taxon>Rhodobacterales</taxon>
        <taxon>Roseobacteraceae</taxon>
        <taxon>Thalassovita</taxon>
    </lineage>
</organism>
<dbReference type="OrthoDB" id="9798430at2"/>
<dbReference type="PANTHER" id="PTHR36503">
    <property type="entry name" value="BLR2520 PROTEIN"/>
    <property type="match status" value="1"/>
</dbReference>
<dbReference type="AlphaFoldDB" id="A0A521FSX2"/>
<dbReference type="InterPro" id="IPR037523">
    <property type="entry name" value="VOC_core"/>
</dbReference>
<dbReference type="CDD" id="cd07251">
    <property type="entry name" value="VOC_like"/>
    <property type="match status" value="1"/>
</dbReference>
<dbReference type="PANTHER" id="PTHR36503:SF1">
    <property type="entry name" value="BLR2520 PROTEIN"/>
    <property type="match status" value="1"/>
</dbReference>
<dbReference type="EMBL" id="FXTO01000050">
    <property type="protein sequence ID" value="SMO99184.1"/>
    <property type="molecule type" value="Genomic_DNA"/>
</dbReference>
<dbReference type="Pfam" id="PF00903">
    <property type="entry name" value="Glyoxalase"/>
    <property type="match status" value="1"/>
</dbReference>
<dbReference type="InterPro" id="IPR029068">
    <property type="entry name" value="Glyas_Bleomycin-R_OHBP_Dase"/>
</dbReference>
<protein>
    <recommendedName>
        <fullName evidence="1">VOC domain-containing protein</fullName>
    </recommendedName>
</protein>
<evidence type="ECO:0000313" key="2">
    <source>
        <dbReference type="EMBL" id="SMO99184.1"/>
    </source>
</evidence>
<keyword evidence="3" id="KW-1185">Reference proteome</keyword>
<evidence type="ECO:0000259" key="1">
    <source>
        <dbReference type="PROSITE" id="PS51819"/>
    </source>
</evidence>
<proteinExistence type="predicted"/>
<dbReference type="PROSITE" id="PS51819">
    <property type="entry name" value="VOC"/>
    <property type="match status" value="1"/>
</dbReference>
<dbReference type="RefSeq" id="WP_142495004.1">
    <property type="nucleotide sequence ID" value="NZ_FXTO01000050.1"/>
</dbReference>
<name>A0A521FSX2_9RHOB</name>
<gene>
    <name evidence="2" type="ORF">SAMN06265173_1508</name>
</gene>
<dbReference type="Proteomes" id="UP000316030">
    <property type="component" value="Unassembled WGS sequence"/>
</dbReference>
<dbReference type="SUPFAM" id="SSF54593">
    <property type="entry name" value="Glyoxalase/Bleomycin resistance protein/Dihydroxybiphenyl dioxygenase"/>
    <property type="match status" value="1"/>
</dbReference>
<reference evidence="2 3" key="1">
    <citation type="submission" date="2017-05" db="EMBL/GenBank/DDBJ databases">
        <authorList>
            <person name="Varghese N."/>
            <person name="Submissions S."/>
        </authorList>
    </citation>
    <scope>NUCLEOTIDE SEQUENCE [LARGE SCALE GENOMIC DNA]</scope>
    <source>
        <strain evidence="2 3">DSM 29506</strain>
    </source>
</reference>
<accession>A0A521FSX2</accession>